<gene>
    <name evidence="3" type="ORF">QYE76_031486</name>
</gene>
<protein>
    <recommendedName>
        <fullName evidence="2">Reverse transcriptase Ty1/copia-type domain-containing protein</fullName>
    </recommendedName>
</protein>
<dbReference type="Pfam" id="PF14223">
    <property type="entry name" value="Retrotran_gag_2"/>
    <property type="match status" value="1"/>
</dbReference>
<feature type="compositionally biased region" description="Pro residues" evidence="1">
    <location>
        <begin position="420"/>
        <end position="435"/>
    </location>
</feature>
<evidence type="ECO:0000259" key="2">
    <source>
        <dbReference type="Pfam" id="PF07727"/>
    </source>
</evidence>
<keyword evidence="4" id="KW-1185">Reference proteome</keyword>
<evidence type="ECO:0000256" key="1">
    <source>
        <dbReference type="SAM" id="MobiDB-lite"/>
    </source>
</evidence>
<feature type="compositionally biased region" description="Gly residues" evidence="1">
    <location>
        <begin position="283"/>
        <end position="296"/>
    </location>
</feature>
<proteinExistence type="predicted"/>
<dbReference type="InterPro" id="IPR043502">
    <property type="entry name" value="DNA/RNA_pol_sf"/>
</dbReference>
<dbReference type="AlphaFoldDB" id="A0AAD8QVF2"/>
<dbReference type="InterPro" id="IPR013103">
    <property type="entry name" value="RVT_2"/>
</dbReference>
<evidence type="ECO:0000313" key="4">
    <source>
        <dbReference type="Proteomes" id="UP001231189"/>
    </source>
</evidence>
<dbReference type="Pfam" id="PF07727">
    <property type="entry name" value="RVT_2"/>
    <property type="match status" value="1"/>
</dbReference>
<feature type="compositionally biased region" description="Basic and acidic residues" evidence="1">
    <location>
        <begin position="389"/>
        <end position="414"/>
    </location>
</feature>
<feature type="region of interest" description="Disordered" evidence="1">
    <location>
        <begin position="227"/>
        <end position="296"/>
    </location>
</feature>
<feature type="domain" description="Reverse transcriptase Ty1/copia-type" evidence="2">
    <location>
        <begin position="529"/>
        <end position="683"/>
    </location>
</feature>
<feature type="compositionally biased region" description="Gly residues" evidence="1">
    <location>
        <begin position="253"/>
        <end position="271"/>
    </location>
</feature>
<comment type="caution">
    <text evidence="3">The sequence shown here is derived from an EMBL/GenBank/DDBJ whole genome shotgun (WGS) entry which is preliminary data.</text>
</comment>
<reference evidence="3" key="1">
    <citation type="submission" date="2023-07" db="EMBL/GenBank/DDBJ databases">
        <title>A chromosome-level genome assembly of Lolium multiflorum.</title>
        <authorList>
            <person name="Chen Y."/>
            <person name="Copetti D."/>
            <person name="Kolliker R."/>
            <person name="Studer B."/>
        </authorList>
    </citation>
    <scope>NUCLEOTIDE SEQUENCE</scope>
    <source>
        <strain evidence="3">02402/16</strain>
        <tissue evidence="3">Leaf</tissue>
    </source>
</reference>
<dbReference type="Proteomes" id="UP001231189">
    <property type="component" value="Unassembled WGS sequence"/>
</dbReference>
<evidence type="ECO:0000313" key="3">
    <source>
        <dbReference type="EMBL" id="KAK1607813.1"/>
    </source>
</evidence>
<name>A0AAD8QVF2_LOLMU</name>
<dbReference type="SUPFAM" id="SSF56672">
    <property type="entry name" value="DNA/RNA polymerases"/>
    <property type="match status" value="1"/>
</dbReference>
<sequence>MAPTTPIPNLTQILASAITIKLDQDNYLLWRAQALPALHGQDVYGFIDGSEKAPPKKVASAEGSSTLVDNPDYAVWFRTDQQVLSALLSSLSPSTLGHVQLLKTSAATWETLDRMYASRSKAKVVQLRTALVRPKKKDAMMSDYFNHVKIIADTMATIGNPLSDSEIISYILAGLGDDHENFTTSVSVIASKGDDDFTLDDLFGHMVAYEARNGDHAPGNTLQFQHSANNTSRGGGRGWFQRGGGGRGRDGGGRGPGGGRHYGGGYGNGGRGGDRGDYSGRGNAQGGGRGRGGGGGKSTCQICGVYGHDALRCYSRFNHAIQPESSNRSANYSNHGENSSEPVWYMDSGATDHMTNDMERLHVQEAYKGTDQIQVANGAPSTGVAPPMHDLHAPPHDDHGVLDLDGLDAAHDGASDADASPPPSPSTPSHGPSPPDDTAHNTGSPPSSPSTSAPGSSPSPPPAPAPGAHPMRTRLKNNMVKPLRMFDGIVRYDPSKRAFAAEPVSHHDALSHPSWKAAMDTEFHALQLNSTWRLVAPPPGHHIVGCKWVFKLKQKPDGSIDRYKARLVAKGFTQRLGIDYTDTFSPVIKPTTVRLILSIAVSKRWTLRQVDVQNAFLHGDIQEEVYMQQPPGYVDPKHPNYVCRLQKSLYGLKQAPRAWYSKLSIKLQSIGFVPSKADTSLFIFNDRKDLGPLSYFLGIEVQPQYDGISLTQTKYAGDLLHISFAVNKACQFLAAPTDVHWSAVKRILRALTLKLIIGCCRPSLELFLPCIMKSAMNRFIGDFKII</sequence>
<organism evidence="3 4">
    <name type="scientific">Lolium multiflorum</name>
    <name type="common">Italian ryegrass</name>
    <name type="synonym">Lolium perenne subsp. multiflorum</name>
    <dbReference type="NCBI Taxonomy" id="4521"/>
    <lineage>
        <taxon>Eukaryota</taxon>
        <taxon>Viridiplantae</taxon>
        <taxon>Streptophyta</taxon>
        <taxon>Embryophyta</taxon>
        <taxon>Tracheophyta</taxon>
        <taxon>Spermatophyta</taxon>
        <taxon>Magnoliopsida</taxon>
        <taxon>Liliopsida</taxon>
        <taxon>Poales</taxon>
        <taxon>Poaceae</taxon>
        <taxon>BOP clade</taxon>
        <taxon>Pooideae</taxon>
        <taxon>Poodae</taxon>
        <taxon>Poeae</taxon>
        <taxon>Poeae Chloroplast Group 2 (Poeae type)</taxon>
        <taxon>Loliodinae</taxon>
        <taxon>Loliinae</taxon>
        <taxon>Lolium</taxon>
    </lineage>
</organism>
<dbReference type="EMBL" id="JAUUTY010000007">
    <property type="protein sequence ID" value="KAK1607813.1"/>
    <property type="molecule type" value="Genomic_DNA"/>
</dbReference>
<feature type="region of interest" description="Disordered" evidence="1">
    <location>
        <begin position="376"/>
        <end position="472"/>
    </location>
</feature>
<feature type="compositionally biased region" description="Pro residues" evidence="1">
    <location>
        <begin position="457"/>
        <end position="467"/>
    </location>
</feature>
<feature type="compositionally biased region" description="Low complexity" evidence="1">
    <location>
        <begin position="442"/>
        <end position="456"/>
    </location>
</feature>
<feature type="compositionally biased region" description="Gly residues" evidence="1">
    <location>
        <begin position="233"/>
        <end position="246"/>
    </location>
</feature>
<dbReference type="PANTHER" id="PTHR47481:SF31">
    <property type="entry name" value="OS01G0873500 PROTEIN"/>
    <property type="match status" value="1"/>
</dbReference>
<accession>A0AAD8QVF2</accession>
<dbReference type="PANTHER" id="PTHR47481">
    <property type="match status" value="1"/>
</dbReference>